<organism evidence="15 17">
    <name type="scientific">Methanobacterium formicicum</name>
    <dbReference type="NCBI Taxonomy" id="2162"/>
    <lineage>
        <taxon>Archaea</taxon>
        <taxon>Methanobacteriati</taxon>
        <taxon>Methanobacteriota</taxon>
        <taxon>Methanomada group</taxon>
        <taxon>Methanobacteria</taxon>
        <taxon>Methanobacteriales</taxon>
        <taxon>Methanobacteriaceae</taxon>
        <taxon>Methanobacterium</taxon>
    </lineage>
</organism>
<feature type="active site" description="Proton donor/acceptor" evidence="11 12">
    <location>
        <position position="134"/>
    </location>
</feature>
<dbReference type="GO" id="GO:0008675">
    <property type="term" value="F:2-dehydro-3-deoxy-phosphogluconate aldolase activity"/>
    <property type="evidence" value="ECO:0007669"/>
    <property type="project" value="UniProtKB-ARBA"/>
</dbReference>
<feature type="site" description="Part of a proton relay during catalysis" evidence="11 14">
    <location>
        <position position="108"/>
    </location>
</feature>
<dbReference type="InterPro" id="IPR002220">
    <property type="entry name" value="DapA-like"/>
</dbReference>
<name>A0A089ZBU1_METFO</name>
<dbReference type="NCBIfam" id="TIGR00674">
    <property type="entry name" value="dapA"/>
    <property type="match status" value="1"/>
</dbReference>
<keyword evidence="5 11" id="KW-0028">Amino-acid biosynthesis</keyword>
<dbReference type="STRING" id="2162.BRM9_1462"/>
<evidence type="ECO:0000256" key="3">
    <source>
        <dbReference type="ARBA" id="ARBA00012086"/>
    </source>
</evidence>
<accession>A0A089ZBU1</accession>
<dbReference type="PATRIC" id="fig|2162.10.peg.877"/>
<comment type="catalytic activity">
    <reaction evidence="10 11">
        <text>L-aspartate 4-semialdehyde + pyruvate = (2S,4S)-4-hydroxy-2,3,4,5-tetrahydrodipicolinate + H2O + H(+)</text>
        <dbReference type="Rhea" id="RHEA:34171"/>
        <dbReference type="ChEBI" id="CHEBI:15361"/>
        <dbReference type="ChEBI" id="CHEBI:15377"/>
        <dbReference type="ChEBI" id="CHEBI:15378"/>
        <dbReference type="ChEBI" id="CHEBI:67139"/>
        <dbReference type="ChEBI" id="CHEBI:537519"/>
        <dbReference type="EC" id="4.3.3.7"/>
    </reaction>
</comment>
<dbReference type="PANTHER" id="PTHR12128:SF66">
    <property type="entry name" value="4-HYDROXY-2-OXOGLUTARATE ALDOLASE, MITOCHONDRIAL"/>
    <property type="match status" value="1"/>
</dbReference>
<comment type="similarity">
    <text evidence="11">Belongs to the DapA family.</text>
</comment>
<keyword evidence="7 11" id="KW-0457">Lysine biosynthesis</keyword>
<dbReference type="InterPro" id="IPR005263">
    <property type="entry name" value="DapA"/>
</dbReference>
<evidence type="ECO:0000313" key="15">
    <source>
        <dbReference type="EMBL" id="AIS32276.1"/>
    </source>
</evidence>
<dbReference type="EC" id="4.3.3.7" evidence="3 11"/>
<reference evidence="16" key="2">
    <citation type="submission" date="2014-09" db="EMBL/GenBank/DDBJ databases">
        <authorList>
            <person name="Bishop-Lilly K.A."/>
            <person name="Broomall S.M."/>
            <person name="Chain P.S."/>
            <person name="Chertkov O."/>
            <person name="Coyne S.R."/>
            <person name="Daligault H.E."/>
            <person name="Davenport K.W."/>
            <person name="Erkkila T."/>
            <person name="Frey K.G."/>
            <person name="Gibbons H.S."/>
            <person name="Gu W."/>
            <person name="Jaissle J."/>
            <person name="Johnson S.L."/>
            <person name="Koroleva G.I."/>
            <person name="Ladner J.T."/>
            <person name="Lo C.-C."/>
            <person name="Minogue T.D."/>
            <person name="Munk C."/>
            <person name="Palacios G.F."/>
            <person name="Redden C.L."/>
            <person name="Rosenzweig C.N."/>
            <person name="Scholz M.B."/>
            <person name="Teshima H."/>
            <person name="Xu Y."/>
        </authorList>
    </citation>
    <scope>NUCLEOTIDE SEQUENCE</scope>
    <source>
        <strain evidence="16">Mb9</strain>
    </source>
</reference>
<evidence type="ECO:0000256" key="5">
    <source>
        <dbReference type="ARBA" id="ARBA00022605"/>
    </source>
</evidence>
<dbReference type="PROSITE" id="PS00665">
    <property type="entry name" value="DHDPS_1"/>
    <property type="match status" value="1"/>
</dbReference>
<dbReference type="EMBL" id="CP006933">
    <property type="protein sequence ID" value="AIS32276.1"/>
    <property type="molecule type" value="Genomic_DNA"/>
</dbReference>
<feature type="site" description="Part of a proton relay during catalysis" evidence="11 14">
    <location>
        <position position="45"/>
    </location>
</feature>
<dbReference type="InterPro" id="IPR020625">
    <property type="entry name" value="Schiff_base-form_aldolases_AS"/>
</dbReference>
<keyword evidence="18" id="KW-1185">Reference proteome</keyword>
<dbReference type="InterPro" id="IPR020624">
    <property type="entry name" value="Schiff_base-form_aldolases_CS"/>
</dbReference>
<dbReference type="CDD" id="cd00950">
    <property type="entry name" value="DHDPS"/>
    <property type="match status" value="1"/>
</dbReference>
<evidence type="ECO:0000256" key="10">
    <source>
        <dbReference type="ARBA" id="ARBA00047836"/>
    </source>
</evidence>
<dbReference type="PRINTS" id="PR00146">
    <property type="entry name" value="DHPICSNTHASE"/>
</dbReference>
<dbReference type="OrthoDB" id="33636at2157"/>
<sequence length="297" mass="32730">MKLEGTTVAMVTPFTSDDKVDEEGMRENMNYLLERGVNGLLAAGTTGESATITHQEQKKMMEILVDEVKGKAAAVAGAGSNSSKEALDLVKYAEDVGADYALVITPYYNKPQQHGLYEHYKMLSDSVNIPIIVYNVPSRTGTDIDVETIGRVAQLDNIVAIKEANPDLDKVSQTIQKIKQLDLEDDFLVLSGNDNLTLPMISQGCKGVISVVGNVDPARMSEMVKTAMEGDFNRAQELHYELYDLMKVLFVESNPVPTKEALNMMGRPAGHVRMPLAPLKEESQEKLRKVLLDLQLI</sequence>
<reference evidence="15" key="1">
    <citation type="submission" date="2013-12" db="EMBL/GenBank/DDBJ databases">
        <title>The complete genome sequence of Methanobacterium sp. BRM9.</title>
        <authorList>
            <consortium name="Pastoral Greenhouse Gas Research Consortium"/>
            <person name="Kelly W.J."/>
            <person name="Leahy S.C."/>
            <person name="Perry R."/>
            <person name="Li D."/>
            <person name="Altermann E."/>
            <person name="Lambie S.C."/>
            <person name="Attwood G.T."/>
        </authorList>
    </citation>
    <scope>NUCLEOTIDE SEQUENCE [LARGE SCALE GENOMIC DNA]</scope>
    <source>
        <strain evidence="15">BRM9</strain>
    </source>
</reference>
<evidence type="ECO:0000256" key="4">
    <source>
        <dbReference type="ARBA" id="ARBA00022490"/>
    </source>
</evidence>
<feature type="binding site" evidence="11 13">
    <location>
        <position position="209"/>
    </location>
    <ligand>
        <name>pyruvate</name>
        <dbReference type="ChEBI" id="CHEBI:15361"/>
    </ligand>
</feature>
<feature type="site" description="L-lysine inhibitor binding" evidence="14">
    <location>
        <position position="81"/>
    </location>
</feature>
<feature type="site" description="L-lysine inhibitor binding; via carbonyl oxygen" evidence="14">
    <location>
        <position position="50"/>
    </location>
</feature>
<dbReference type="PANTHER" id="PTHR12128">
    <property type="entry name" value="DIHYDRODIPICOLINATE SYNTHASE"/>
    <property type="match status" value="1"/>
</dbReference>
<keyword evidence="8 11" id="KW-0456">Lyase</keyword>
<evidence type="ECO:0000256" key="2">
    <source>
        <dbReference type="ARBA" id="ARBA00005120"/>
    </source>
</evidence>
<feature type="site" description="Part of a proton relay during catalysis" evidence="14">
    <location>
        <position position="107"/>
    </location>
</feature>
<dbReference type="SMART" id="SM01130">
    <property type="entry name" value="DHDPS"/>
    <property type="match status" value="1"/>
</dbReference>
<feature type="active site" description="Schiff-base intermediate with substrate" evidence="11 12">
    <location>
        <position position="162"/>
    </location>
</feature>
<dbReference type="PROSITE" id="PS00666">
    <property type="entry name" value="DHDPS_2"/>
    <property type="match status" value="1"/>
</dbReference>
<comment type="pathway">
    <text evidence="2 11">Amino-acid biosynthesis; L-lysine biosynthesis via DAP pathway; (S)-tetrahydrodipicolinate from L-aspartate: step 3/4.</text>
</comment>
<dbReference type="RefSeq" id="WP_048085297.1">
    <property type="nucleotide sequence ID" value="NZ_CP006933.1"/>
</dbReference>
<feature type="binding site" evidence="11 13">
    <location>
        <position position="46"/>
    </location>
    <ligand>
        <name>pyruvate</name>
        <dbReference type="ChEBI" id="CHEBI:15361"/>
    </ligand>
</feature>
<gene>
    <name evidence="11 15" type="primary">dapA</name>
    <name evidence="15" type="ORF">BRM9_1462</name>
    <name evidence="16" type="ORF">MB9_0845</name>
</gene>
<evidence type="ECO:0000256" key="14">
    <source>
        <dbReference type="PIRSR" id="PIRSR001365-3"/>
    </source>
</evidence>
<dbReference type="KEGG" id="mfc:BRM9_1462"/>
<evidence type="ECO:0000256" key="12">
    <source>
        <dbReference type="PIRSR" id="PIRSR001365-1"/>
    </source>
</evidence>
<dbReference type="HAMAP" id="MF_00418">
    <property type="entry name" value="DapA"/>
    <property type="match status" value="1"/>
</dbReference>
<keyword evidence="9 11" id="KW-0704">Schiff base</keyword>
<dbReference type="GO" id="GO:0008840">
    <property type="term" value="F:4-hydroxy-tetrahydrodipicolinate synthase activity"/>
    <property type="evidence" value="ECO:0007669"/>
    <property type="project" value="UniProtKB-UniRule"/>
</dbReference>
<dbReference type="InterPro" id="IPR013785">
    <property type="entry name" value="Aldolase_TIM"/>
</dbReference>
<dbReference type="PIRSF" id="PIRSF001365">
    <property type="entry name" value="DHDPS"/>
    <property type="match status" value="1"/>
</dbReference>
<comment type="subunit">
    <text evidence="11">Homotetramer; dimer of dimers.</text>
</comment>
<proteinExistence type="inferred from homology"/>
<dbReference type="SUPFAM" id="SSF51569">
    <property type="entry name" value="Aldolase"/>
    <property type="match status" value="1"/>
</dbReference>
<dbReference type="EMBL" id="LN734822">
    <property type="protein sequence ID" value="CEL24486.1"/>
    <property type="molecule type" value="Genomic_DNA"/>
</dbReference>
<dbReference type="GO" id="GO:0019877">
    <property type="term" value="P:diaminopimelate biosynthetic process"/>
    <property type="evidence" value="ECO:0007669"/>
    <property type="project" value="UniProtKB-UniRule"/>
</dbReference>
<evidence type="ECO:0000256" key="9">
    <source>
        <dbReference type="ARBA" id="ARBA00023270"/>
    </source>
</evidence>
<dbReference type="AlphaFoldDB" id="A0A089ZBU1"/>
<evidence type="ECO:0000256" key="7">
    <source>
        <dbReference type="ARBA" id="ARBA00023154"/>
    </source>
</evidence>
<dbReference type="Proteomes" id="UP000029661">
    <property type="component" value="Chromosome"/>
</dbReference>
<dbReference type="UniPathway" id="UPA00034">
    <property type="reaction ID" value="UER00017"/>
</dbReference>
<comment type="function">
    <text evidence="1 11">Catalyzes the condensation of (S)-aspartate-beta-semialdehyde [(S)-ASA] and pyruvate to 4-hydroxy-tetrahydrodipicolinate (HTPA).</text>
</comment>
<evidence type="ECO:0000313" key="18">
    <source>
        <dbReference type="Proteomes" id="UP000062768"/>
    </source>
</evidence>
<evidence type="ECO:0000313" key="17">
    <source>
        <dbReference type="Proteomes" id="UP000029661"/>
    </source>
</evidence>
<comment type="subcellular location">
    <subcellularLocation>
        <location evidence="11">Cytoplasm</location>
    </subcellularLocation>
</comment>
<evidence type="ECO:0000256" key="6">
    <source>
        <dbReference type="ARBA" id="ARBA00022915"/>
    </source>
</evidence>
<dbReference type="Pfam" id="PF00701">
    <property type="entry name" value="DHDPS"/>
    <property type="match status" value="1"/>
</dbReference>
<evidence type="ECO:0000256" key="13">
    <source>
        <dbReference type="PIRSR" id="PIRSR001365-2"/>
    </source>
</evidence>
<evidence type="ECO:0000256" key="1">
    <source>
        <dbReference type="ARBA" id="ARBA00003294"/>
    </source>
</evidence>
<dbReference type="GO" id="GO:0005737">
    <property type="term" value="C:cytoplasm"/>
    <property type="evidence" value="ECO:0007669"/>
    <property type="project" value="UniProtKB-SubCell"/>
</dbReference>
<evidence type="ECO:0000313" key="16">
    <source>
        <dbReference type="EMBL" id="CEL24486.1"/>
    </source>
</evidence>
<dbReference type="GeneID" id="26739099"/>
<keyword evidence="4 11" id="KW-0963">Cytoplasm</keyword>
<protein>
    <recommendedName>
        <fullName evidence="3 11">4-hydroxy-tetrahydrodipicolinate synthase</fullName>
        <shortName evidence="11">HTPA synthase</shortName>
        <ecNumber evidence="3 11">4.3.3.7</ecNumber>
    </recommendedName>
</protein>
<evidence type="ECO:0000256" key="11">
    <source>
        <dbReference type="HAMAP-Rule" id="MF_00418"/>
    </source>
</evidence>
<dbReference type="Proteomes" id="UP000062768">
    <property type="component" value="Chromosome I"/>
</dbReference>
<dbReference type="Gene3D" id="3.20.20.70">
    <property type="entry name" value="Aldolase class I"/>
    <property type="match status" value="1"/>
</dbReference>
<comment type="caution">
    <text evidence="11">Was originally thought to be a dihydrodipicolinate synthase (DHDPS), catalyzing the condensation of (S)-aspartate-beta-semialdehyde [(S)-ASA] and pyruvate to dihydrodipicolinate (DHDP). However, it was shown in E.coli that the product of the enzymatic reaction is not dihydrodipicolinate but in fact (4S)-4-hydroxy-2,3,4,5-tetrahydro-(2S)-dipicolinic acid (HTPA), and that the consecutive dehydration reaction leading to DHDP is not spontaneous but catalyzed by DapB.</text>
</comment>
<dbReference type="GO" id="GO:0009089">
    <property type="term" value="P:lysine biosynthetic process via diaminopimelate"/>
    <property type="evidence" value="ECO:0007669"/>
    <property type="project" value="UniProtKB-UniRule"/>
</dbReference>
<feature type="site" description="L-lysine inhibitor binding" evidence="14">
    <location>
        <position position="85"/>
    </location>
</feature>
<evidence type="ECO:0000256" key="8">
    <source>
        <dbReference type="ARBA" id="ARBA00023239"/>
    </source>
</evidence>
<keyword evidence="6 11" id="KW-0220">Diaminopimelate biosynthesis</keyword>